<dbReference type="SMART" id="SM00744">
    <property type="entry name" value="RINGv"/>
    <property type="match status" value="1"/>
</dbReference>
<feature type="domain" description="RING-type" evidence="6">
    <location>
        <begin position="115"/>
        <end position="158"/>
    </location>
</feature>
<dbReference type="SUPFAM" id="SSF57850">
    <property type="entry name" value="RING/U-box"/>
    <property type="match status" value="1"/>
</dbReference>
<reference evidence="7 8" key="1">
    <citation type="journal article" date="2019" name="Nat. Plants">
        <title>Genome sequencing of Musa balbisiana reveals subgenome evolution and function divergence in polyploid bananas.</title>
        <authorList>
            <person name="Yao X."/>
        </authorList>
    </citation>
    <scope>NUCLEOTIDE SEQUENCE [LARGE SCALE GENOMIC DNA]</scope>
    <source>
        <strain evidence="8">cv. DH-PKW</strain>
        <tissue evidence="7">Leaves</tissue>
    </source>
</reference>
<sequence length="182" mass="20880">MTLGDLWFSFCVALLLPTALHRIVLVVDDLWKPIVWTSHALGLDKLFDIIGVTIILGIVDLFGTQRPWPDHSIADSYGNGQQLQATSAALEMEEALLVMRHEELSGIVRYADDDCTVCLCKFEHEDEVRLLTNCRHVFHRQCLDKWVELRRRTCPLCRTPLIPVEKRDGVDYHDRAGSQWLL</sequence>
<evidence type="ECO:0000313" key="8">
    <source>
        <dbReference type="Proteomes" id="UP000317650"/>
    </source>
</evidence>
<evidence type="ECO:0000256" key="5">
    <source>
        <dbReference type="SAM" id="Phobius"/>
    </source>
</evidence>
<dbReference type="Proteomes" id="UP000317650">
    <property type="component" value="Chromosome 4"/>
</dbReference>
<keyword evidence="5" id="KW-0812">Transmembrane</keyword>
<evidence type="ECO:0000256" key="3">
    <source>
        <dbReference type="ARBA" id="ARBA00022833"/>
    </source>
</evidence>
<dbReference type="EMBL" id="PYDT01000001">
    <property type="protein sequence ID" value="THU73562.1"/>
    <property type="molecule type" value="Genomic_DNA"/>
</dbReference>
<dbReference type="GO" id="GO:0016567">
    <property type="term" value="P:protein ubiquitination"/>
    <property type="evidence" value="ECO:0007669"/>
    <property type="project" value="TreeGrafter"/>
</dbReference>
<dbReference type="AlphaFoldDB" id="A0A4S8KEA6"/>
<dbReference type="Pfam" id="PF13639">
    <property type="entry name" value="zf-RING_2"/>
    <property type="match status" value="1"/>
</dbReference>
<dbReference type="InterPro" id="IPR001841">
    <property type="entry name" value="Znf_RING"/>
</dbReference>
<comment type="caution">
    <text evidence="7">The sequence shown here is derived from an EMBL/GenBank/DDBJ whole genome shotgun (WGS) entry which is preliminary data.</text>
</comment>
<organism evidence="7 8">
    <name type="scientific">Musa balbisiana</name>
    <name type="common">Banana</name>
    <dbReference type="NCBI Taxonomy" id="52838"/>
    <lineage>
        <taxon>Eukaryota</taxon>
        <taxon>Viridiplantae</taxon>
        <taxon>Streptophyta</taxon>
        <taxon>Embryophyta</taxon>
        <taxon>Tracheophyta</taxon>
        <taxon>Spermatophyta</taxon>
        <taxon>Magnoliopsida</taxon>
        <taxon>Liliopsida</taxon>
        <taxon>Zingiberales</taxon>
        <taxon>Musaceae</taxon>
        <taxon>Musa</taxon>
    </lineage>
</organism>
<dbReference type="PANTHER" id="PTHR45969:SF33">
    <property type="entry name" value="RING ZINC FINGER PROTEIN-RELATED"/>
    <property type="match status" value="1"/>
</dbReference>
<dbReference type="SMART" id="SM00184">
    <property type="entry name" value="RING"/>
    <property type="match status" value="1"/>
</dbReference>
<keyword evidence="1" id="KW-0479">Metal-binding</keyword>
<dbReference type="GO" id="GO:0008270">
    <property type="term" value="F:zinc ion binding"/>
    <property type="evidence" value="ECO:0007669"/>
    <property type="project" value="UniProtKB-KW"/>
</dbReference>
<keyword evidence="8" id="KW-1185">Reference proteome</keyword>
<dbReference type="InterPro" id="IPR013083">
    <property type="entry name" value="Znf_RING/FYVE/PHD"/>
</dbReference>
<gene>
    <name evidence="7" type="ORF">C4D60_Mb04t24170</name>
</gene>
<dbReference type="InterPro" id="IPR011016">
    <property type="entry name" value="Znf_RING-CH"/>
</dbReference>
<dbReference type="Gene3D" id="3.30.40.10">
    <property type="entry name" value="Zinc/RING finger domain, C3HC4 (zinc finger)"/>
    <property type="match status" value="1"/>
</dbReference>
<name>A0A4S8KEA6_MUSBA</name>
<feature type="transmembrane region" description="Helical" evidence="5">
    <location>
        <begin position="46"/>
        <end position="63"/>
    </location>
</feature>
<evidence type="ECO:0000256" key="1">
    <source>
        <dbReference type="ARBA" id="ARBA00022723"/>
    </source>
</evidence>
<evidence type="ECO:0000259" key="6">
    <source>
        <dbReference type="PROSITE" id="PS50089"/>
    </source>
</evidence>
<evidence type="ECO:0000256" key="4">
    <source>
        <dbReference type="PROSITE-ProRule" id="PRU00175"/>
    </source>
</evidence>
<dbReference type="PROSITE" id="PS50089">
    <property type="entry name" value="ZF_RING_2"/>
    <property type="match status" value="1"/>
</dbReference>
<keyword evidence="3" id="KW-0862">Zinc</keyword>
<proteinExistence type="predicted"/>
<evidence type="ECO:0000256" key="2">
    <source>
        <dbReference type="ARBA" id="ARBA00022771"/>
    </source>
</evidence>
<dbReference type="STRING" id="52838.A0A4S8KEA6"/>
<evidence type="ECO:0000313" key="7">
    <source>
        <dbReference type="EMBL" id="THU73562.1"/>
    </source>
</evidence>
<dbReference type="GO" id="GO:0061630">
    <property type="term" value="F:ubiquitin protein ligase activity"/>
    <property type="evidence" value="ECO:0007669"/>
    <property type="project" value="TreeGrafter"/>
</dbReference>
<keyword evidence="5" id="KW-0472">Membrane</keyword>
<keyword evidence="5" id="KW-1133">Transmembrane helix</keyword>
<protein>
    <recommendedName>
        <fullName evidence="6">RING-type domain-containing protein</fullName>
    </recommendedName>
</protein>
<dbReference type="PANTHER" id="PTHR45969">
    <property type="entry name" value="RING ZINC FINGER PROTEIN-RELATED"/>
    <property type="match status" value="1"/>
</dbReference>
<accession>A0A4S8KEA6</accession>
<keyword evidence="2 4" id="KW-0863">Zinc-finger</keyword>